<dbReference type="PANTHER" id="PTHR44196">
    <property type="entry name" value="DEHYDROGENASE/REDUCTASE SDR FAMILY MEMBER 7B"/>
    <property type="match status" value="1"/>
</dbReference>
<comment type="caution">
    <text evidence="4">The sequence shown here is derived from an EMBL/GenBank/DDBJ whole genome shotgun (WGS) entry which is preliminary data.</text>
</comment>
<comment type="similarity">
    <text evidence="1 3">Belongs to the short-chain dehydrogenases/reductases (SDR) family.</text>
</comment>
<gene>
    <name evidence="4" type="primary">fabG_2</name>
    <name evidence="4" type="ORF">ENSA7_09320</name>
</gene>
<dbReference type="Proteomes" id="UP000238823">
    <property type="component" value="Unassembled WGS sequence"/>
</dbReference>
<proteinExistence type="inferred from homology"/>
<dbReference type="SUPFAM" id="SSF51735">
    <property type="entry name" value="NAD(P)-binding Rossmann-fold domains"/>
    <property type="match status" value="1"/>
</dbReference>
<dbReference type="EC" id="1.1.1.100" evidence="4"/>
<dbReference type="InterPro" id="IPR002347">
    <property type="entry name" value="SDR_fam"/>
</dbReference>
<dbReference type="PRINTS" id="PR00080">
    <property type="entry name" value="SDRFAMILY"/>
</dbReference>
<evidence type="ECO:0000313" key="4">
    <source>
        <dbReference type="EMBL" id="PRQ09343.1"/>
    </source>
</evidence>
<dbReference type="InterPro" id="IPR036291">
    <property type="entry name" value="NAD(P)-bd_dom_sf"/>
</dbReference>
<evidence type="ECO:0000256" key="1">
    <source>
        <dbReference type="ARBA" id="ARBA00006484"/>
    </source>
</evidence>
<evidence type="ECO:0000313" key="5">
    <source>
        <dbReference type="Proteomes" id="UP000238823"/>
    </source>
</evidence>
<reference evidence="4 5" key="1">
    <citation type="submission" date="2018-03" db="EMBL/GenBank/DDBJ databases">
        <title>Draft Genome Sequences of the Obligatory Marine Myxobacteria Enhygromyxa salina SWB007.</title>
        <authorList>
            <person name="Poehlein A."/>
            <person name="Moghaddam J.A."/>
            <person name="Harms H."/>
            <person name="Alanjari M."/>
            <person name="Koenig G.M."/>
            <person name="Daniel R."/>
            <person name="Schaeberle T.F."/>
        </authorList>
    </citation>
    <scope>NUCLEOTIDE SEQUENCE [LARGE SCALE GENOMIC DNA]</scope>
    <source>
        <strain evidence="4 5">SWB007</strain>
    </source>
</reference>
<dbReference type="PRINTS" id="PR00081">
    <property type="entry name" value="GDHRDH"/>
</dbReference>
<dbReference type="Gene3D" id="3.40.50.720">
    <property type="entry name" value="NAD(P)-binding Rossmann-like Domain"/>
    <property type="match status" value="1"/>
</dbReference>
<sequence length="242" mass="25093">MQIEGSRVLVTGATSGIGRAIALCLHDAGARVLGCGSNPGRVRALSDAKGIPVECCDLSEAEDRRALVAAVGSRLGGLEILVNCAGIQQQLELRGEVLASDIEHELAINLLAPMLLTQALMPRLLAGPAAAVVNVTSVLALTPKQSAPVYCASKAGLRSWTISLRAQLEGHGVRVMELVPPVVATPMTEGRHAGAISASAVAHACIEGLRADASVVAIGKARLAQVLHRLAPRLLARRLRDA</sequence>
<dbReference type="InterPro" id="IPR020904">
    <property type="entry name" value="Sc_DH/Rdtase_CS"/>
</dbReference>
<organism evidence="4 5">
    <name type="scientific">Enhygromyxa salina</name>
    <dbReference type="NCBI Taxonomy" id="215803"/>
    <lineage>
        <taxon>Bacteria</taxon>
        <taxon>Pseudomonadati</taxon>
        <taxon>Myxococcota</taxon>
        <taxon>Polyangia</taxon>
        <taxon>Nannocystales</taxon>
        <taxon>Nannocystaceae</taxon>
        <taxon>Enhygromyxa</taxon>
    </lineage>
</organism>
<keyword evidence="2 4" id="KW-0560">Oxidoreductase</keyword>
<accession>A0A2S9YW85</accession>
<dbReference type="GO" id="GO:0016020">
    <property type="term" value="C:membrane"/>
    <property type="evidence" value="ECO:0007669"/>
    <property type="project" value="TreeGrafter"/>
</dbReference>
<dbReference type="OrthoDB" id="5334159at2"/>
<dbReference type="AlphaFoldDB" id="A0A2S9YW85"/>
<evidence type="ECO:0000256" key="2">
    <source>
        <dbReference type="ARBA" id="ARBA00023002"/>
    </source>
</evidence>
<dbReference type="PROSITE" id="PS00061">
    <property type="entry name" value="ADH_SHORT"/>
    <property type="match status" value="1"/>
</dbReference>
<dbReference type="RefSeq" id="WP_106087991.1">
    <property type="nucleotide sequence ID" value="NZ_PVNL01000028.1"/>
</dbReference>
<dbReference type="EMBL" id="PVNL01000028">
    <property type="protein sequence ID" value="PRQ09343.1"/>
    <property type="molecule type" value="Genomic_DNA"/>
</dbReference>
<dbReference type="GO" id="GO:0004316">
    <property type="term" value="F:3-oxoacyl-[acyl-carrier-protein] reductase (NADPH) activity"/>
    <property type="evidence" value="ECO:0007669"/>
    <property type="project" value="UniProtKB-EC"/>
</dbReference>
<name>A0A2S9YW85_9BACT</name>
<evidence type="ECO:0000256" key="3">
    <source>
        <dbReference type="RuleBase" id="RU000363"/>
    </source>
</evidence>
<dbReference type="PANTHER" id="PTHR44196:SF1">
    <property type="entry name" value="DEHYDROGENASE_REDUCTASE SDR FAMILY MEMBER 7B"/>
    <property type="match status" value="1"/>
</dbReference>
<dbReference type="Pfam" id="PF00106">
    <property type="entry name" value="adh_short"/>
    <property type="match status" value="1"/>
</dbReference>
<protein>
    <submittedName>
        <fullName evidence="4">3-oxoacyl-[acyl-carrier-protein] reductase FabG</fullName>
        <ecNumber evidence="4">1.1.1.100</ecNumber>
    </submittedName>
</protein>